<reference evidence="2 3" key="1">
    <citation type="submission" date="2017-12" db="EMBL/GenBank/DDBJ databases">
        <title>Phylogenetic diversity of female urinary microbiome.</title>
        <authorList>
            <person name="Thomas-White K."/>
            <person name="Wolfe A.J."/>
        </authorList>
    </citation>
    <scope>NUCLEOTIDE SEQUENCE [LARGE SCALE GENOMIC DNA]</scope>
    <source>
        <strain evidence="2 3">UMB0064</strain>
    </source>
</reference>
<sequence>MPIPVAPLAVDNLIIGVVTVLGSIIAAYLTSRATQKNDENTAEKIQAETEGELRRQLADTDKRVGELSHLVSSEQRQRRQVEAKLYELEQSDNVKTAYVRAIGHWLGGLCGVLDESWMDEHPKPKLPDEIRAAIERVAEREGLSVDK</sequence>
<dbReference type="Proteomes" id="UP000242263">
    <property type="component" value="Unassembled WGS sequence"/>
</dbReference>
<dbReference type="AlphaFoldDB" id="A0A2I1M1I5"/>
<evidence type="ECO:0000313" key="2">
    <source>
        <dbReference type="EMBL" id="PKZ13985.1"/>
    </source>
</evidence>
<comment type="caution">
    <text evidence="2">The sequence shown here is derived from an EMBL/GenBank/DDBJ whole genome shotgun (WGS) entry which is preliminary data.</text>
</comment>
<protein>
    <recommendedName>
        <fullName evidence="4">PRTRC system protein E</fullName>
    </recommendedName>
</protein>
<keyword evidence="1" id="KW-0812">Transmembrane</keyword>
<proteinExistence type="predicted"/>
<dbReference type="EMBL" id="PKGU01000007">
    <property type="protein sequence ID" value="PKZ13985.1"/>
    <property type="molecule type" value="Genomic_DNA"/>
</dbReference>
<dbReference type="RefSeq" id="WP_049217222.1">
    <property type="nucleotide sequence ID" value="NZ_JASOIG010000012.1"/>
</dbReference>
<evidence type="ECO:0008006" key="4">
    <source>
        <dbReference type="Google" id="ProtNLM"/>
    </source>
</evidence>
<accession>A0A2I1M1I5</accession>
<feature type="transmembrane region" description="Helical" evidence="1">
    <location>
        <begin position="12"/>
        <end position="30"/>
    </location>
</feature>
<evidence type="ECO:0000256" key="1">
    <source>
        <dbReference type="SAM" id="Phobius"/>
    </source>
</evidence>
<organism evidence="2 3">
    <name type="scientific">Alloscardovia omnicolens</name>
    <dbReference type="NCBI Taxonomy" id="419015"/>
    <lineage>
        <taxon>Bacteria</taxon>
        <taxon>Bacillati</taxon>
        <taxon>Actinomycetota</taxon>
        <taxon>Actinomycetes</taxon>
        <taxon>Bifidobacteriales</taxon>
        <taxon>Bifidobacteriaceae</taxon>
        <taxon>Alloscardovia</taxon>
    </lineage>
</organism>
<keyword evidence="1" id="KW-1133">Transmembrane helix</keyword>
<gene>
    <name evidence="2" type="ORF">CYJ32_07550</name>
</gene>
<evidence type="ECO:0000313" key="3">
    <source>
        <dbReference type="Proteomes" id="UP000242263"/>
    </source>
</evidence>
<keyword evidence="1" id="KW-0472">Membrane</keyword>
<name>A0A2I1M1I5_9BIFI</name>